<keyword evidence="10" id="KW-0221">Differentiation</keyword>
<dbReference type="FunFam" id="2.30.42.10:FF:000064">
    <property type="entry name" value="protein lap4 isoform X1"/>
    <property type="match status" value="1"/>
</dbReference>
<dbReference type="eggNOG" id="KOG0619">
    <property type="taxonomic scope" value="Eukaryota"/>
</dbReference>
<dbReference type="InterPro" id="IPR001478">
    <property type="entry name" value="PDZ"/>
</dbReference>
<dbReference type="InterPro" id="IPR050614">
    <property type="entry name" value="Synaptic_Scaffolding_LAP-MAGUK"/>
</dbReference>
<dbReference type="GO" id="GO:0045197">
    <property type="term" value="P:establishment or maintenance of epithelial cell apical/basal polarity"/>
    <property type="evidence" value="ECO:0007669"/>
    <property type="project" value="TreeGrafter"/>
</dbReference>
<feature type="region of interest" description="Disordered" evidence="14">
    <location>
        <begin position="809"/>
        <end position="835"/>
    </location>
</feature>
<evidence type="ECO:0000256" key="14">
    <source>
        <dbReference type="SAM" id="MobiDB-lite"/>
    </source>
</evidence>
<evidence type="ECO:0000256" key="9">
    <source>
        <dbReference type="ARBA" id="ARBA00022737"/>
    </source>
</evidence>
<dbReference type="PANTHER" id="PTHR23119:SF44">
    <property type="entry name" value="PROTEIN LAP4"/>
    <property type="match status" value="1"/>
</dbReference>
<feature type="compositionally biased region" description="Low complexity" evidence="14">
    <location>
        <begin position="432"/>
        <end position="445"/>
    </location>
</feature>
<feature type="region of interest" description="Disordered" evidence="14">
    <location>
        <begin position="1867"/>
        <end position="2050"/>
    </location>
</feature>
<evidence type="ECO:0000256" key="3">
    <source>
        <dbReference type="ARBA" id="ARBA00004496"/>
    </source>
</evidence>
<feature type="compositionally biased region" description="Acidic residues" evidence="14">
    <location>
        <begin position="2431"/>
        <end position="2466"/>
    </location>
</feature>
<evidence type="ECO:0000313" key="16">
    <source>
        <dbReference type="EMBL" id="KRF78381.1"/>
    </source>
</evidence>
<evidence type="ECO:0000256" key="7">
    <source>
        <dbReference type="ARBA" id="ARBA00022553"/>
    </source>
</evidence>
<dbReference type="OrthoDB" id="2187496at2759"/>
<feature type="compositionally biased region" description="Polar residues" evidence="14">
    <location>
        <begin position="735"/>
        <end position="755"/>
    </location>
</feature>
<evidence type="ECO:0000256" key="4">
    <source>
        <dbReference type="ARBA" id="ARBA00022473"/>
    </source>
</evidence>
<dbReference type="FunFam" id="2.30.42.10:FF:000041">
    <property type="entry name" value="protein scribble homolog isoform X1"/>
    <property type="match status" value="1"/>
</dbReference>
<feature type="domain" description="PDZ" evidence="15">
    <location>
        <begin position="527"/>
        <end position="617"/>
    </location>
</feature>
<dbReference type="GO" id="GO:0045211">
    <property type="term" value="C:postsynaptic membrane"/>
    <property type="evidence" value="ECO:0007669"/>
    <property type="project" value="TreeGrafter"/>
</dbReference>
<sequence length="2693" mass="290401">MFNVKIKVKEGNNTLPRSAQRSNGNSLLAAGGSGRNSPATGSLRSSLASSNGGSLRRKGKHVRIVTSYDPLERDYERNRQQFDNIDGVTELRLEQYEIHIERTSAGLGLSIAGGKGSTPFKGDDDGIFISRVTEAGPADLAGLKVGDKVLKVNGIVVVDADHYQAVQVLKACGAVLVLVVQREVTRLIGHPVFSEDGSVSQISVETRPLVAEAPTVTQERYIPPPIQIVPEQLQQQPVQQLQQLAPAQAHGYAGNVFATPTPATNGMLLENGKLDLAPLSFIQLHTTLIRDQIGQGLGFSIAGGKGSPPFKDDCDGIFISRITEGGLAHRDGKIMVGDRVMAINGNDMTQAHHDAAVACLTEPQRFVRLVLQREYRGPLEPPTSPRSPAVLNSLSPSGYLANRPANFGRSVGDEQPYKYNTLATTPTATVTTGVVHNNNNNNNNNTLPSNKTNGFATATAVNNAPYTAAAAPAAVPAAAPASHIDKSTGQPVPAPRRTNSVPLGDGDAAVNGAASTTSSGDSGEAQEVVLPKNQGSLGFSIIGGTDHSCVPFGTREPGIFISHIVPGGIASKCGKLRMGDRILKVNEADVSKATHQDAVMELLKPGDEIKLTIQHDPLPPGFQEILLAKAEGERLGMHIKGGLNGQRGNPTDPSDEGVFVSKINSVGAARRDGRLKVGMRLLEVNGHSLLGASHQDAVNVLRTAGNEIQLVVCKGYDKSSLMHSIGQAGGMSTGFNSSTSCSGGSRQGSRASETGSELSQSQSVSSLDHDEDERLRQDFDVFAGQQPDIVAMPEPTSQTGLAAAAALVHGAPSPTPTTPTPPAGSAAHADSAQPDTVAAQTVALIHAEQTQQPPQTQQVATIGQEKSTQEKVLEIVRAADAFTTVPPKSPSEHHEQDKIQKTTTVVISKHTLDTNPTTPTTPAAPLPLLPAESATAAAATTTAPVAVAQTQTQTNSSQQQQQQQQRGTQTPERVAPGARYSYQQMLESQEESRVPEPTTTPKKAEPVYIIDDEDDDEDDIDAIAEEDESSPPVDIQSPPSYADTDSDCFERPRGRYTSDSESDCRPYKPSRSGRSTPEYAGGHRKSVSFDLSGDERSKSDYERSRSRTPDRFSRAYDSEQDTRTKALGRMPRKGILRATSPSSSASSTLERRPEKPPPIVPTVARIREVESPQLQRVSRATSPERPGELERENPFRQVEPYEDDEYTQIAKAISMSPRSPRDQFFFGTSRSNEDLIEQSHSSGRSTPSTVISKSTENLTGARPKVPPPTLPKPQLKKADLVRNVALETFQATDVGQGDFAVFEHDASTNTIHQVAKLPVRLATKSSSRPRESPPPPPVNYSTLPKSPLPKLAASLLEESVYMEALPPAQRRPNDFVHENSPDNILVTPEQHRDFLLRENEMRNQLRAPYEPAPPIPIAAGSGGGDNSNYAVNNPFLDCCDTDIDSLPLPPPPPISMPPTPTSAEPPAPPAQHSSARHLHEPPLTAVATNATTSYSPIANANNYLMDAAPLPLPQQLLLGPATPAQIFPAAQILPVQYASLPQPQQPNKLRLGGAASPPQPVFNVLLRPGDQRQVAAAQGGGSSTAGSLYLQASQLPVSETRVAVSTSTPVATPKSPSYATMKFPTFSEILVSPDSNSNYQNMTTARVDISNSSLGTSSSFSINSSNSSLLTKTASAVAAPYSSYYETAEEIYSTIEEEAIYSNTAFFDSRRSSDTSLNCRASTSPTPPPLPPKRPLKPSKLRTAPPPPVAQKPHGLRGMGNLKLRSQSQPQLLTTTAPSTPRMPQTPTTPSGKETTLSPAAEHEKAMATPTPTKVPKSVSDKKRFFESAMEDQHKPTQKTDKVFSFLSKDEVEKLRQEEEKKIATLRRDKKSRLLDAANDNIDKDDDARHPDNRQQDTADNSSSSEYNSDDDVDDDDEDHNELQASGRKDVVDNVVRAQFDDAEDMRTAQAQAQTTHAPSKIPKQLRQQRAKATPTANAAPASDTPKPSLLPKPKVKVVMPPALQQRLRQHQEQQQQQQQQSQPEEPTIHEEEQPATPSGSGSRIPVRTLKAERRALAAAARQAGLTVDDYVRQLEKEEQPQLEQGASPTTPAVKSRAMMNAEKRASWRAARLRSLEQGAVEAQDVIKNMRKMTDDLITHESRASEVETCKERIISLELQVPEAEEGTLDDTQPPLELQADDDFDNDDYDDDDDDDDEEDEEEEEEEDTASIVTVQANNEKLFLRHDADAYGPSSIDSVSSGKVRIKATPLTLHQTLAKETTIVEVLNPVIGGDGSARTIQVSGMPFDMDELEEGATSLLRSETFVLPTGGKSELSLNAKMKNVLEELLENERVKLNLQKSLEEHSDNENDEEGETENVYVDARDDDESAYGDAIDDVVDFGVTVAPTGKTKGQDDAKNGNQQLLEALIRDSNRNTIMGKLASQLATNKDGDDDDDDEQDDDEEEDESSDSSDDDSDDSDEEDNAEEQLNIAYVQGAQVIENLNTVAAGNKLQKSQTYNTMKQAEQEEKEAEEQAGGNTLAQLQAEQRALAEISKQLRKSVEDLLSADGGSVVETQRTYTLPASSDSKAVVTVTEVVKKQKKTARQSGASESGEAIFNRLLSAGESERQIFDQQQGETITTTTTTTEALPAAAAAAAAGEPSTSVVTTTRTVSNIVTSGIPRLEASKQTIRNSSNNNNNNNNRSKNKRKGKKK</sequence>
<dbReference type="FunCoup" id="A0A0Q9W070">
    <property type="interactions" value="900"/>
</dbReference>
<keyword evidence="5" id="KW-1003">Cell membrane</keyword>
<feature type="compositionally biased region" description="Low complexity" evidence="14">
    <location>
        <begin position="935"/>
        <end position="971"/>
    </location>
</feature>
<evidence type="ECO:0000259" key="15">
    <source>
        <dbReference type="PROSITE" id="PS50106"/>
    </source>
</evidence>
<evidence type="ECO:0000256" key="8">
    <source>
        <dbReference type="ARBA" id="ARBA00022614"/>
    </source>
</evidence>
<feature type="region of interest" description="Disordered" evidence="14">
    <location>
        <begin position="432"/>
        <end position="454"/>
    </location>
</feature>
<dbReference type="GO" id="GO:0098609">
    <property type="term" value="P:cell-cell adhesion"/>
    <property type="evidence" value="ECO:0007669"/>
    <property type="project" value="TreeGrafter"/>
</dbReference>
<feature type="compositionally biased region" description="Low complexity" evidence="14">
    <location>
        <begin position="756"/>
        <end position="766"/>
    </location>
</feature>
<evidence type="ECO:0000256" key="2">
    <source>
        <dbReference type="ARBA" id="ARBA00004282"/>
    </source>
</evidence>
<feature type="region of interest" description="Disordered" evidence="14">
    <location>
        <begin position="481"/>
        <end position="525"/>
    </location>
</feature>
<dbReference type="GO" id="GO:0030154">
    <property type="term" value="P:cell differentiation"/>
    <property type="evidence" value="ECO:0007669"/>
    <property type="project" value="UniProtKB-KW"/>
</dbReference>
<keyword evidence="12" id="KW-0175">Coiled coil</keyword>
<protein>
    <recommendedName>
        <fullName evidence="15">PDZ domain-containing protein</fullName>
    </recommendedName>
</protein>
<dbReference type="PROSITE" id="PS50106">
    <property type="entry name" value="PDZ"/>
    <property type="match status" value="4"/>
</dbReference>
<keyword evidence="9" id="KW-0677">Repeat</keyword>
<organism evidence="16 17">
    <name type="scientific">Drosophila virilis</name>
    <name type="common">Fruit fly</name>
    <dbReference type="NCBI Taxonomy" id="7244"/>
    <lineage>
        <taxon>Eukaryota</taxon>
        <taxon>Metazoa</taxon>
        <taxon>Ecdysozoa</taxon>
        <taxon>Arthropoda</taxon>
        <taxon>Hexapoda</taxon>
        <taxon>Insecta</taxon>
        <taxon>Pterygota</taxon>
        <taxon>Neoptera</taxon>
        <taxon>Endopterygota</taxon>
        <taxon>Diptera</taxon>
        <taxon>Brachycera</taxon>
        <taxon>Muscomorpha</taxon>
        <taxon>Ephydroidea</taxon>
        <taxon>Drosophilidae</taxon>
        <taxon>Drosophila</taxon>
    </lineage>
</organism>
<feature type="region of interest" description="Disordered" evidence="14">
    <location>
        <begin position="1441"/>
        <end position="1476"/>
    </location>
</feature>
<dbReference type="GO" id="GO:0019901">
    <property type="term" value="F:protein kinase binding"/>
    <property type="evidence" value="ECO:0007669"/>
    <property type="project" value="TreeGrafter"/>
</dbReference>
<feature type="compositionally biased region" description="Low complexity" evidence="14">
    <location>
        <begin position="1971"/>
        <end position="2023"/>
    </location>
</feature>
<feature type="region of interest" description="Disordered" evidence="14">
    <location>
        <begin position="2072"/>
        <end position="2105"/>
    </location>
</feature>
<feature type="compositionally biased region" description="Basic and acidic residues" evidence="14">
    <location>
        <begin position="1886"/>
        <end position="1897"/>
    </location>
</feature>
<dbReference type="GO" id="GO:0005912">
    <property type="term" value="C:adherens junction"/>
    <property type="evidence" value="ECO:0007669"/>
    <property type="project" value="TreeGrafter"/>
</dbReference>
<feature type="region of interest" description="Disordered" evidence="14">
    <location>
        <begin position="8"/>
        <end position="59"/>
    </location>
</feature>
<dbReference type="Pfam" id="PF00595">
    <property type="entry name" value="PDZ"/>
    <property type="match status" value="4"/>
</dbReference>
<keyword evidence="13" id="KW-0472">Membrane</keyword>
<feature type="region of interest" description="Disordered" evidence="14">
    <location>
        <begin position="2422"/>
        <end position="2468"/>
    </location>
</feature>
<feature type="compositionally biased region" description="Basic and acidic residues" evidence="14">
    <location>
        <begin position="1819"/>
        <end position="1844"/>
    </location>
</feature>
<keyword evidence="11" id="KW-0965">Cell junction</keyword>
<feature type="compositionally biased region" description="Acidic residues" evidence="14">
    <location>
        <begin position="1908"/>
        <end position="1920"/>
    </location>
</feature>
<evidence type="ECO:0000256" key="5">
    <source>
        <dbReference type="ARBA" id="ARBA00022475"/>
    </source>
</evidence>
<evidence type="ECO:0000256" key="11">
    <source>
        <dbReference type="ARBA" id="ARBA00022949"/>
    </source>
</evidence>
<feature type="region of interest" description="Disordered" evidence="14">
    <location>
        <begin position="735"/>
        <end position="771"/>
    </location>
</feature>
<feature type="region of interest" description="Disordered" evidence="14">
    <location>
        <begin position="1710"/>
        <end position="1844"/>
    </location>
</feature>
<feature type="compositionally biased region" description="Pro residues" evidence="14">
    <location>
        <begin position="813"/>
        <end position="822"/>
    </location>
</feature>
<dbReference type="InterPro" id="IPR036034">
    <property type="entry name" value="PDZ_sf"/>
</dbReference>
<dbReference type="CDD" id="cd06701">
    <property type="entry name" value="PDZ4_Scribble-like"/>
    <property type="match status" value="1"/>
</dbReference>
<evidence type="ECO:0000313" key="17">
    <source>
        <dbReference type="Proteomes" id="UP000008792"/>
    </source>
</evidence>
<feature type="compositionally biased region" description="Low complexity" evidence="14">
    <location>
        <begin position="1138"/>
        <end position="1148"/>
    </location>
</feature>
<dbReference type="Proteomes" id="UP000008792">
    <property type="component" value="Unassembled WGS sequence"/>
</dbReference>
<dbReference type="FunFam" id="2.30.42.10:FF:000074">
    <property type="entry name" value="protein scribble homolog isoform X2"/>
    <property type="match status" value="1"/>
</dbReference>
<dbReference type="GO" id="GO:0098887">
    <property type="term" value="P:neurotransmitter receptor transport, endosome to postsynaptic membrane"/>
    <property type="evidence" value="ECO:0007669"/>
    <property type="project" value="TreeGrafter"/>
</dbReference>
<dbReference type="SUPFAM" id="SSF50156">
    <property type="entry name" value="PDZ domain-like"/>
    <property type="match status" value="4"/>
</dbReference>
<dbReference type="CDD" id="cd06702">
    <property type="entry name" value="PDZ3_Scribble-like"/>
    <property type="match status" value="1"/>
</dbReference>
<dbReference type="PANTHER" id="PTHR23119">
    <property type="entry name" value="DISCS LARGE"/>
    <property type="match status" value="1"/>
</dbReference>
<feature type="compositionally biased region" description="Polar residues" evidence="14">
    <location>
        <begin position="1238"/>
        <end position="1258"/>
    </location>
</feature>
<proteinExistence type="predicted"/>
<dbReference type="InParanoid" id="A0A0Q9W070"/>
<feature type="region of interest" description="Disordered" evidence="14">
    <location>
        <begin position="2489"/>
        <end position="2518"/>
    </location>
</feature>
<dbReference type="CDD" id="cd06703">
    <property type="entry name" value="PDZ2_Scribble-like"/>
    <property type="match status" value="1"/>
</dbReference>
<feature type="domain" description="PDZ" evidence="15">
    <location>
        <begin position="285"/>
        <end position="375"/>
    </location>
</feature>
<keyword evidence="17" id="KW-1185">Reference proteome</keyword>
<name>A0A0Q9W070_DROVI</name>
<feature type="compositionally biased region" description="Pro residues" evidence="14">
    <location>
        <begin position="1447"/>
        <end position="1469"/>
    </location>
</feature>
<keyword evidence="7" id="KW-0597">Phosphoprotein</keyword>
<feature type="region of interest" description="Disordered" evidence="14">
    <location>
        <begin position="2659"/>
        <end position="2693"/>
    </location>
</feature>
<feature type="compositionally biased region" description="Basic and acidic residues" evidence="14">
    <location>
        <begin position="1048"/>
        <end position="1066"/>
    </location>
</feature>
<evidence type="ECO:0000256" key="12">
    <source>
        <dbReference type="ARBA" id="ARBA00023054"/>
    </source>
</evidence>
<dbReference type="GO" id="GO:0014069">
    <property type="term" value="C:postsynaptic density"/>
    <property type="evidence" value="ECO:0007669"/>
    <property type="project" value="TreeGrafter"/>
</dbReference>
<feature type="compositionally biased region" description="Basic residues" evidence="14">
    <location>
        <begin position="2684"/>
        <end position="2693"/>
    </location>
</feature>
<feature type="compositionally biased region" description="Polar residues" evidence="14">
    <location>
        <begin position="1172"/>
        <end position="1181"/>
    </location>
</feature>
<dbReference type="GO" id="GO:0098968">
    <property type="term" value="P:neurotransmitter receptor transport postsynaptic membrane to endosome"/>
    <property type="evidence" value="ECO:0007669"/>
    <property type="project" value="TreeGrafter"/>
</dbReference>
<keyword evidence="6" id="KW-0963">Cytoplasm</keyword>
<reference evidence="16 17" key="1">
    <citation type="journal article" date="2007" name="Nature">
        <title>Evolution of genes and genomes on the Drosophila phylogeny.</title>
        <authorList>
            <consortium name="Drosophila 12 Genomes Consortium"/>
            <person name="Clark A.G."/>
            <person name="Eisen M.B."/>
            <person name="Smith D.R."/>
            <person name="Bergman C.M."/>
            <person name="Oliver B."/>
            <person name="Markow T.A."/>
            <person name="Kaufman T.C."/>
            <person name="Kellis M."/>
            <person name="Gelbart W."/>
            <person name="Iyer V.N."/>
            <person name="Pollard D.A."/>
            <person name="Sackton T.B."/>
            <person name="Larracuente A.M."/>
            <person name="Singh N.D."/>
            <person name="Abad J.P."/>
            <person name="Abt D.N."/>
            <person name="Adryan B."/>
            <person name="Aguade M."/>
            <person name="Akashi H."/>
            <person name="Anderson W.W."/>
            <person name="Aquadro C.F."/>
            <person name="Ardell D.H."/>
            <person name="Arguello R."/>
            <person name="Artieri C.G."/>
            <person name="Barbash D.A."/>
            <person name="Barker D."/>
            <person name="Barsanti P."/>
            <person name="Batterham P."/>
            <person name="Batzoglou S."/>
            <person name="Begun D."/>
            <person name="Bhutkar A."/>
            <person name="Blanco E."/>
            <person name="Bosak S.A."/>
            <person name="Bradley R.K."/>
            <person name="Brand A.D."/>
            <person name="Brent M.R."/>
            <person name="Brooks A.N."/>
            <person name="Brown R.H."/>
            <person name="Butlin R.K."/>
            <person name="Caggese C."/>
            <person name="Calvi B.R."/>
            <person name="Bernardo de Carvalho A."/>
            <person name="Caspi A."/>
            <person name="Castrezana S."/>
            <person name="Celniker S.E."/>
            <person name="Chang J.L."/>
            <person name="Chapple C."/>
            <person name="Chatterji S."/>
            <person name="Chinwalla A."/>
            <person name="Civetta A."/>
            <person name="Clifton S.W."/>
            <person name="Comeron J.M."/>
            <person name="Costello J.C."/>
            <person name="Coyne J.A."/>
            <person name="Daub J."/>
            <person name="David R.G."/>
            <person name="Delcher A.L."/>
            <person name="Delehaunty K."/>
            <person name="Do C.B."/>
            <person name="Ebling H."/>
            <person name="Edwards K."/>
            <person name="Eickbush T."/>
            <person name="Evans J.D."/>
            <person name="Filipski A."/>
            <person name="Findeiss S."/>
            <person name="Freyhult E."/>
            <person name="Fulton L."/>
            <person name="Fulton R."/>
            <person name="Garcia A.C."/>
            <person name="Gardiner A."/>
            <person name="Garfield D.A."/>
            <person name="Garvin B.E."/>
            <person name="Gibson G."/>
            <person name="Gilbert D."/>
            <person name="Gnerre S."/>
            <person name="Godfrey J."/>
            <person name="Good R."/>
            <person name="Gotea V."/>
            <person name="Gravely B."/>
            <person name="Greenberg A.J."/>
            <person name="Griffiths-Jones S."/>
            <person name="Gross S."/>
            <person name="Guigo R."/>
            <person name="Gustafson E.A."/>
            <person name="Haerty W."/>
            <person name="Hahn M.W."/>
            <person name="Halligan D.L."/>
            <person name="Halpern A.L."/>
            <person name="Halter G.M."/>
            <person name="Han M.V."/>
            <person name="Heger A."/>
            <person name="Hillier L."/>
            <person name="Hinrichs A.S."/>
            <person name="Holmes I."/>
            <person name="Hoskins R.A."/>
            <person name="Hubisz M.J."/>
            <person name="Hultmark D."/>
            <person name="Huntley M.A."/>
            <person name="Jaffe D.B."/>
            <person name="Jagadeeshan S."/>
            <person name="Jeck W.R."/>
            <person name="Johnson J."/>
            <person name="Jones C.D."/>
            <person name="Jordan W.C."/>
            <person name="Karpen G.H."/>
            <person name="Kataoka E."/>
            <person name="Keightley P.D."/>
            <person name="Kheradpour P."/>
            <person name="Kirkness E.F."/>
            <person name="Koerich L.B."/>
            <person name="Kristiansen K."/>
            <person name="Kudrna D."/>
            <person name="Kulathinal R.J."/>
            <person name="Kumar S."/>
            <person name="Kwok R."/>
            <person name="Lander E."/>
            <person name="Langley C.H."/>
            <person name="Lapoint R."/>
            <person name="Lazzaro B.P."/>
            <person name="Lee S.J."/>
            <person name="Levesque L."/>
            <person name="Li R."/>
            <person name="Lin C.F."/>
            <person name="Lin M.F."/>
            <person name="Lindblad-Toh K."/>
            <person name="Llopart A."/>
            <person name="Long M."/>
            <person name="Low L."/>
            <person name="Lozovsky E."/>
            <person name="Lu J."/>
            <person name="Luo M."/>
            <person name="Machado C.A."/>
            <person name="Makalowski W."/>
            <person name="Marzo M."/>
            <person name="Matsuda M."/>
            <person name="Matzkin L."/>
            <person name="McAllister B."/>
            <person name="McBride C.S."/>
            <person name="McKernan B."/>
            <person name="McKernan K."/>
            <person name="Mendez-Lago M."/>
            <person name="Minx P."/>
            <person name="Mollenhauer M.U."/>
            <person name="Montooth K."/>
            <person name="Mount S.M."/>
            <person name="Mu X."/>
            <person name="Myers E."/>
            <person name="Negre B."/>
            <person name="Newfeld S."/>
            <person name="Nielsen R."/>
            <person name="Noor M.A."/>
            <person name="O'Grady P."/>
            <person name="Pachter L."/>
            <person name="Papaceit M."/>
            <person name="Parisi M.J."/>
            <person name="Parisi M."/>
            <person name="Parts L."/>
            <person name="Pedersen J.S."/>
            <person name="Pesole G."/>
            <person name="Phillippy A.M."/>
            <person name="Ponting C.P."/>
            <person name="Pop M."/>
            <person name="Porcelli D."/>
            <person name="Powell J.R."/>
            <person name="Prohaska S."/>
            <person name="Pruitt K."/>
            <person name="Puig M."/>
            <person name="Quesneville H."/>
            <person name="Ram K.R."/>
            <person name="Rand D."/>
            <person name="Rasmussen M.D."/>
            <person name="Reed L.K."/>
            <person name="Reenan R."/>
            <person name="Reily A."/>
            <person name="Remington K.A."/>
            <person name="Rieger T.T."/>
            <person name="Ritchie M.G."/>
            <person name="Robin C."/>
            <person name="Rogers Y.H."/>
            <person name="Rohde C."/>
            <person name="Rozas J."/>
            <person name="Rubenfield M.J."/>
            <person name="Ruiz A."/>
            <person name="Russo S."/>
            <person name="Salzberg S.L."/>
            <person name="Sanchez-Gracia A."/>
            <person name="Saranga D.J."/>
            <person name="Sato H."/>
            <person name="Schaeffer S.W."/>
            <person name="Schatz M.C."/>
            <person name="Schlenke T."/>
            <person name="Schwartz R."/>
            <person name="Segarra C."/>
            <person name="Singh R.S."/>
            <person name="Sirot L."/>
            <person name="Sirota M."/>
            <person name="Sisneros N.B."/>
            <person name="Smith C.D."/>
            <person name="Smith T.F."/>
            <person name="Spieth J."/>
            <person name="Stage D.E."/>
            <person name="Stark A."/>
            <person name="Stephan W."/>
            <person name="Strausberg R.L."/>
            <person name="Strempel S."/>
            <person name="Sturgill D."/>
            <person name="Sutton G."/>
            <person name="Sutton G.G."/>
            <person name="Tao W."/>
            <person name="Teichmann S."/>
            <person name="Tobari Y.N."/>
            <person name="Tomimura Y."/>
            <person name="Tsolas J.M."/>
            <person name="Valente V.L."/>
            <person name="Venter E."/>
            <person name="Venter J.C."/>
            <person name="Vicario S."/>
            <person name="Vieira F.G."/>
            <person name="Vilella A.J."/>
            <person name="Villasante A."/>
            <person name="Walenz B."/>
            <person name="Wang J."/>
            <person name="Wasserman M."/>
            <person name="Watts T."/>
            <person name="Wilson D."/>
            <person name="Wilson R.K."/>
            <person name="Wing R.A."/>
            <person name="Wolfner M.F."/>
            <person name="Wong A."/>
            <person name="Wong G.K."/>
            <person name="Wu C.I."/>
            <person name="Wu G."/>
            <person name="Yamamoto D."/>
            <person name="Yang H.P."/>
            <person name="Yang S.P."/>
            <person name="Yorke J.A."/>
            <person name="Yoshida K."/>
            <person name="Zdobnov E."/>
            <person name="Zhang P."/>
            <person name="Zhang Y."/>
            <person name="Zimin A.V."/>
            <person name="Baldwin J."/>
            <person name="Abdouelleil A."/>
            <person name="Abdulkadir J."/>
            <person name="Abebe A."/>
            <person name="Abera B."/>
            <person name="Abreu J."/>
            <person name="Acer S.C."/>
            <person name="Aftuck L."/>
            <person name="Alexander A."/>
            <person name="An P."/>
            <person name="Anderson E."/>
            <person name="Anderson S."/>
            <person name="Arachi H."/>
            <person name="Azer M."/>
            <person name="Bachantsang P."/>
            <person name="Barry A."/>
            <person name="Bayul T."/>
            <person name="Berlin A."/>
            <person name="Bessette D."/>
            <person name="Bloom T."/>
            <person name="Blye J."/>
            <person name="Boguslavskiy L."/>
            <person name="Bonnet C."/>
            <person name="Boukhgalter B."/>
            <person name="Bourzgui I."/>
            <person name="Brown A."/>
            <person name="Cahill P."/>
            <person name="Channer S."/>
            <person name="Cheshatsang Y."/>
            <person name="Chuda L."/>
            <person name="Citroen M."/>
            <person name="Collymore A."/>
            <person name="Cooke P."/>
            <person name="Costello M."/>
            <person name="D'Aco K."/>
            <person name="Daza R."/>
            <person name="De Haan G."/>
            <person name="DeGray S."/>
            <person name="DeMaso C."/>
            <person name="Dhargay N."/>
            <person name="Dooley K."/>
            <person name="Dooley E."/>
            <person name="Doricent M."/>
            <person name="Dorje P."/>
            <person name="Dorjee K."/>
            <person name="Dupes A."/>
            <person name="Elong R."/>
            <person name="Falk J."/>
            <person name="Farina A."/>
            <person name="Faro S."/>
            <person name="Ferguson D."/>
            <person name="Fisher S."/>
            <person name="Foley C.D."/>
            <person name="Franke A."/>
            <person name="Friedrich D."/>
            <person name="Gadbois L."/>
            <person name="Gearin G."/>
            <person name="Gearin C.R."/>
            <person name="Giannoukos G."/>
            <person name="Goode T."/>
            <person name="Graham J."/>
            <person name="Grandbois E."/>
            <person name="Grewal S."/>
            <person name="Gyaltsen K."/>
            <person name="Hafez N."/>
            <person name="Hagos B."/>
            <person name="Hall J."/>
            <person name="Henson C."/>
            <person name="Hollinger A."/>
            <person name="Honan T."/>
            <person name="Huard M.D."/>
            <person name="Hughes L."/>
            <person name="Hurhula B."/>
            <person name="Husby M.E."/>
            <person name="Kamat A."/>
            <person name="Kanga B."/>
            <person name="Kashin S."/>
            <person name="Khazanovich D."/>
            <person name="Kisner P."/>
            <person name="Lance K."/>
            <person name="Lara M."/>
            <person name="Lee W."/>
            <person name="Lennon N."/>
            <person name="Letendre F."/>
            <person name="LeVine R."/>
            <person name="Lipovsky A."/>
            <person name="Liu X."/>
            <person name="Liu J."/>
            <person name="Liu S."/>
            <person name="Lokyitsang T."/>
            <person name="Lokyitsang Y."/>
            <person name="Lubonja R."/>
            <person name="Lui A."/>
            <person name="MacDonald P."/>
            <person name="Magnisalis V."/>
            <person name="Maru K."/>
            <person name="Matthews C."/>
            <person name="McCusker W."/>
            <person name="McDonough S."/>
            <person name="Mehta T."/>
            <person name="Meldrim J."/>
            <person name="Meneus L."/>
            <person name="Mihai O."/>
            <person name="Mihalev A."/>
            <person name="Mihova T."/>
            <person name="Mittelman R."/>
            <person name="Mlenga V."/>
            <person name="Montmayeur A."/>
            <person name="Mulrain L."/>
            <person name="Navidi A."/>
            <person name="Naylor J."/>
            <person name="Negash T."/>
            <person name="Nguyen T."/>
            <person name="Nguyen N."/>
            <person name="Nicol R."/>
            <person name="Norbu C."/>
            <person name="Norbu N."/>
            <person name="Novod N."/>
            <person name="O'Neill B."/>
            <person name="Osman S."/>
            <person name="Markiewicz E."/>
            <person name="Oyono O.L."/>
            <person name="Patti C."/>
            <person name="Phunkhang P."/>
            <person name="Pierre F."/>
            <person name="Priest M."/>
            <person name="Raghuraman S."/>
            <person name="Rege F."/>
            <person name="Reyes R."/>
            <person name="Rise C."/>
            <person name="Rogov P."/>
            <person name="Ross K."/>
            <person name="Ryan E."/>
            <person name="Settipalli S."/>
            <person name="Shea T."/>
            <person name="Sherpa N."/>
            <person name="Shi L."/>
            <person name="Shih D."/>
            <person name="Sparrow T."/>
            <person name="Spaulding J."/>
            <person name="Stalker J."/>
            <person name="Stange-Thomann N."/>
            <person name="Stavropoulos S."/>
            <person name="Stone C."/>
            <person name="Strader C."/>
            <person name="Tesfaye S."/>
            <person name="Thomson T."/>
            <person name="Thoulutsang Y."/>
            <person name="Thoulutsang D."/>
            <person name="Topham K."/>
            <person name="Topping I."/>
            <person name="Tsamla T."/>
            <person name="Vassiliev H."/>
            <person name="Vo A."/>
            <person name="Wangchuk T."/>
            <person name="Wangdi T."/>
            <person name="Weiand M."/>
            <person name="Wilkinson J."/>
            <person name="Wilson A."/>
            <person name="Yadav S."/>
            <person name="Young G."/>
            <person name="Yu Q."/>
            <person name="Zembek L."/>
            <person name="Zhong D."/>
            <person name="Zimmer A."/>
            <person name="Zwirko Z."/>
            <person name="Jaffe D.B."/>
            <person name="Alvarez P."/>
            <person name="Brockman W."/>
            <person name="Butler J."/>
            <person name="Chin C."/>
            <person name="Gnerre S."/>
            <person name="Grabherr M."/>
            <person name="Kleber M."/>
            <person name="Mauceli E."/>
            <person name="MacCallum I."/>
        </authorList>
    </citation>
    <scope>NUCLEOTIDE SEQUENCE [LARGE SCALE GENOMIC DNA]</scope>
    <source>
        <strain evidence="17">Tucson 15010-1051.87</strain>
    </source>
</reference>
<dbReference type="Gene3D" id="2.30.42.10">
    <property type="match status" value="4"/>
</dbReference>
<feature type="region of interest" description="Disordered" evidence="14">
    <location>
        <begin position="1322"/>
        <end position="1346"/>
    </location>
</feature>
<evidence type="ECO:0000256" key="1">
    <source>
        <dbReference type="ARBA" id="ARBA00004202"/>
    </source>
</evidence>
<feature type="region of interest" description="Disordered" evidence="14">
    <location>
        <begin position="2159"/>
        <end position="2212"/>
    </location>
</feature>
<dbReference type="GO" id="GO:0043113">
    <property type="term" value="P:receptor clustering"/>
    <property type="evidence" value="ECO:0007669"/>
    <property type="project" value="TreeGrafter"/>
</dbReference>
<feature type="domain" description="PDZ" evidence="15">
    <location>
        <begin position="624"/>
        <end position="716"/>
    </location>
</feature>
<accession>A0A0Q9W070</accession>
<feature type="compositionally biased region" description="Basic and acidic residues" evidence="14">
    <location>
        <begin position="1185"/>
        <end position="1194"/>
    </location>
</feature>
<dbReference type="FunFam" id="2.30.42.10:FF:000153">
    <property type="entry name" value="Scribbled, isoform T"/>
    <property type="match status" value="1"/>
</dbReference>
<feature type="compositionally biased region" description="Polar residues" evidence="14">
    <location>
        <begin position="1764"/>
        <end position="1798"/>
    </location>
</feature>
<feature type="compositionally biased region" description="Polar residues" evidence="14">
    <location>
        <begin position="2489"/>
        <end position="2501"/>
    </location>
</feature>
<evidence type="ECO:0000256" key="10">
    <source>
        <dbReference type="ARBA" id="ARBA00022782"/>
    </source>
</evidence>
<dbReference type="SMR" id="A0A0Q9W070"/>
<feature type="compositionally biased region" description="Polar residues" evidence="14">
    <location>
        <begin position="35"/>
        <end position="53"/>
    </location>
</feature>
<feature type="compositionally biased region" description="Acidic residues" evidence="14">
    <location>
        <begin position="1010"/>
        <end position="1029"/>
    </location>
</feature>
<dbReference type="CDD" id="cd06704">
    <property type="entry name" value="PDZ1_Scribble-like"/>
    <property type="match status" value="1"/>
</dbReference>
<gene>
    <name evidence="16" type="primary">Dvir\GJ14169</name>
    <name evidence="16" type="ORF">Dvir_GJ14169</name>
</gene>
<feature type="compositionally biased region" description="Polar residues" evidence="14">
    <location>
        <begin position="11"/>
        <end position="26"/>
    </location>
</feature>
<feature type="domain" description="PDZ" evidence="15">
    <location>
        <begin position="97"/>
        <end position="184"/>
    </location>
</feature>
<feature type="compositionally biased region" description="Low complexity" evidence="14">
    <location>
        <begin position="512"/>
        <end position="523"/>
    </location>
</feature>
<evidence type="ECO:0000256" key="13">
    <source>
        <dbReference type="ARBA" id="ARBA00023136"/>
    </source>
</evidence>
<dbReference type="GO" id="GO:0005737">
    <property type="term" value="C:cytoplasm"/>
    <property type="evidence" value="ECO:0007669"/>
    <property type="project" value="UniProtKB-SubCell"/>
</dbReference>
<feature type="compositionally biased region" description="Basic and acidic residues" evidence="14">
    <location>
        <begin position="1093"/>
        <end position="1124"/>
    </location>
</feature>
<dbReference type="EMBL" id="CH940656">
    <property type="protein sequence ID" value="KRF78381.1"/>
    <property type="molecule type" value="Genomic_DNA"/>
</dbReference>
<feature type="compositionally biased region" description="Low complexity" evidence="14">
    <location>
        <begin position="2671"/>
        <end position="2683"/>
    </location>
</feature>
<keyword evidence="8" id="KW-0433">Leucine-rich repeat</keyword>
<dbReference type="SMART" id="SM00228">
    <property type="entry name" value="PDZ"/>
    <property type="match status" value="4"/>
</dbReference>
<keyword evidence="4" id="KW-0217">Developmental protein</keyword>
<feature type="compositionally biased region" description="Acidic residues" evidence="14">
    <location>
        <begin position="2179"/>
        <end position="2209"/>
    </location>
</feature>
<evidence type="ECO:0000256" key="6">
    <source>
        <dbReference type="ARBA" id="ARBA00022490"/>
    </source>
</evidence>
<feature type="region of interest" description="Disordered" evidence="14">
    <location>
        <begin position="935"/>
        <end position="1276"/>
    </location>
</feature>
<dbReference type="GO" id="GO:0016323">
    <property type="term" value="C:basolateral plasma membrane"/>
    <property type="evidence" value="ECO:0007669"/>
    <property type="project" value="TreeGrafter"/>
</dbReference>
<dbReference type="STRING" id="7244.A0A0Q9W070"/>
<comment type="subcellular location">
    <subcellularLocation>
        <location evidence="2">Cell junction</location>
    </subcellularLocation>
    <subcellularLocation>
        <location evidence="1">Cell membrane</location>
        <topology evidence="1">Peripheral membrane protein</topology>
    </subcellularLocation>
    <subcellularLocation>
        <location evidence="3">Cytoplasm</location>
    </subcellularLocation>
</comment>